<evidence type="ECO:0000259" key="3">
    <source>
        <dbReference type="Pfam" id="PF13439"/>
    </source>
</evidence>
<dbReference type="CDD" id="cd03809">
    <property type="entry name" value="GT4_MtfB-like"/>
    <property type="match status" value="1"/>
</dbReference>
<feature type="domain" description="Glycosyl transferase family 1" evidence="2">
    <location>
        <begin position="257"/>
        <end position="419"/>
    </location>
</feature>
<organism evidence="4 5">
    <name type="scientific">Aquabacter spiritensis</name>
    <dbReference type="NCBI Taxonomy" id="933073"/>
    <lineage>
        <taxon>Bacteria</taxon>
        <taxon>Pseudomonadati</taxon>
        <taxon>Pseudomonadota</taxon>
        <taxon>Alphaproteobacteria</taxon>
        <taxon>Hyphomicrobiales</taxon>
        <taxon>Xanthobacteraceae</taxon>
        <taxon>Aquabacter</taxon>
    </lineage>
</organism>
<accession>A0A4R3M1Q1</accession>
<dbReference type="Proteomes" id="UP000294664">
    <property type="component" value="Unassembled WGS sequence"/>
</dbReference>
<keyword evidence="1 4" id="KW-0808">Transferase</keyword>
<evidence type="ECO:0000313" key="5">
    <source>
        <dbReference type="Proteomes" id="UP000294664"/>
    </source>
</evidence>
<feature type="domain" description="Glycosyltransferase subfamily 4-like N-terminal" evidence="3">
    <location>
        <begin position="141"/>
        <end position="222"/>
    </location>
</feature>
<dbReference type="PANTHER" id="PTHR46401">
    <property type="entry name" value="GLYCOSYLTRANSFERASE WBBK-RELATED"/>
    <property type="match status" value="1"/>
</dbReference>
<dbReference type="InterPro" id="IPR001296">
    <property type="entry name" value="Glyco_trans_1"/>
</dbReference>
<sequence length="442" mass="49408">MAARRILLETDNLTLPTGTGIATYALNLATTLKTLGYVPDALIGVRQSLSSKDPVLNRMSFYDPRAGEKPPLATKIKTYFRYRFGEPFGVGAVPLMRAPAVIDPNASRFEPFDRIHTVSRLSDRARGHFKIHGRTLLVKPDTAPDVFHATQAMPVHIAGVPNLYTIHDLIPMRLPYTTLDNKKYMLKLHRHLAAKADHIVTVSENSKRDIVEFLDIPEDRVTNTYQAVSLPDHLVQRPIDEVADDLESLYGLAPQGYYLFVGAIEPKKNVGRLVDAFAASGTRRPLVIAGNAAWMAEDDIRKIDDERFLQHVMHERRITPTRRVRRLSYVPFEHLISLIRGARGLIFPSLYEGFGLPVLEAMLLGTPVITSNVSSLPEVAGDAALLVSPHDTMELSKAIRRLDKDDDLAADLAERGRKQAALFGPDAYRRRVQALYDRVLRG</sequence>
<protein>
    <submittedName>
        <fullName evidence="4">Glycosyltransferase involved in cell wall biosynthesis</fullName>
    </submittedName>
</protein>
<reference evidence="4 5" key="1">
    <citation type="submission" date="2019-03" db="EMBL/GenBank/DDBJ databases">
        <title>Genomic Encyclopedia of Type Strains, Phase IV (KMG-IV): sequencing the most valuable type-strain genomes for metagenomic binning, comparative biology and taxonomic classification.</title>
        <authorList>
            <person name="Goeker M."/>
        </authorList>
    </citation>
    <scope>NUCLEOTIDE SEQUENCE [LARGE SCALE GENOMIC DNA]</scope>
    <source>
        <strain evidence="4 5">DSM 9035</strain>
    </source>
</reference>
<evidence type="ECO:0000259" key="2">
    <source>
        <dbReference type="Pfam" id="PF00534"/>
    </source>
</evidence>
<dbReference type="PANTHER" id="PTHR46401:SF2">
    <property type="entry name" value="GLYCOSYLTRANSFERASE WBBK-RELATED"/>
    <property type="match status" value="1"/>
</dbReference>
<evidence type="ECO:0000256" key="1">
    <source>
        <dbReference type="ARBA" id="ARBA00022679"/>
    </source>
</evidence>
<dbReference type="Pfam" id="PF13439">
    <property type="entry name" value="Glyco_transf_4"/>
    <property type="match status" value="1"/>
</dbReference>
<comment type="caution">
    <text evidence="4">The sequence shown here is derived from an EMBL/GenBank/DDBJ whole genome shotgun (WGS) entry which is preliminary data.</text>
</comment>
<dbReference type="InterPro" id="IPR028098">
    <property type="entry name" value="Glyco_trans_4-like_N"/>
</dbReference>
<evidence type="ECO:0000313" key="4">
    <source>
        <dbReference type="EMBL" id="TCT05035.1"/>
    </source>
</evidence>
<proteinExistence type="predicted"/>
<dbReference type="RefSeq" id="WP_245504638.1">
    <property type="nucleotide sequence ID" value="NZ_SMAI01000005.1"/>
</dbReference>
<dbReference type="GO" id="GO:0009103">
    <property type="term" value="P:lipopolysaccharide biosynthetic process"/>
    <property type="evidence" value="ECO:0007669"/>
    <property type="project" value="TreeGrafter"/>
</dbReference>
<name>A0A4R3M1Q1_9HYPH</name>
<dbReference type="AlphaFoldDB" id="A0A4R3M1Q1"/>
<dbReference type="GO" id="GO:0016757">
    <property type="term" value="F:glycosyltransferase activity"/>
    <property type="evidence" value="ECO:0007669"/>
    <property type="project" value="InterPro"/>
</dbReference>
<dbReference type="EMBL" id="SMAI01000005">
    <property type="protein sequence ID" value="TCT05035.1"/>
    <property type="molecule type" value="Genomic_DNA"/>
</dbReference>
<gene>
    <name evidence="4" type="ORF">EDC64_10566</name>
</gene>
<keyword evidence="5" id="KW-1185">Reference proteome</keyword>
<dbReference type="Pfam" id="PF00534">
    <property type="entry name" value="Glycos_transf_1"/>
    <property type="match status" value="1"/>
</dbReference>
<dbReference type="Gene3D" id="3.40.50.2000">
    <property type="entry name" value="Glycogen Phosphorylase B"/>
    <property type="match status" value="2"/>
</dbReference>
<dbReference type="SUPFAM" id="SSF53756">
    <property type="entry name" value="UDP-Glycosyltransferase/glycogen phosphorylase"/>
    <property type="match status" value="1"/>
</dbReference>